<dbReference type="PANTHER" id="PTHR11717:SF7">
    <property type="entry name" value="LOW MOLECULAR WEIGHT PHOSPHOTYROSINE PROTEIN PHOSPHATASE"/>
    <property type="match status" value="1"/>
</dbReference>
<evidence type="ECO:0000313" key="7">
    <source>
        <dbReference type="EMBL" id="GEO07645.1"/>
    </source>
</evidence>
<dbReference type="EC" id="3.1.3.48" evidence="2"/>
<keyword evidence="4" id="KW-0904">Protein phosphatase</keyword>
<evidence type="ECO:0000256" key="1">
    <source>
        <dbReference type="ARBA" id="ARBA00011063"/>
    </source>
</evidence>
<feature type="active site" description="Nucleophile" evidence="5">
    <location>
        <position position="13"/>
    </location>
</feature>
<organism evidence="7 8">
    <name type="scientific">Segetibacter aerophilus</name>
    <dbReference type="NCBI Taxonomy" id="670293"/>
    <lineage>
        <taxon>Bacteria</taxon>
        <taxon>Pseudomonadati</taxon>
        <taxon>Bacteroidota</taxon>
        <taxon>Chitinophagia</taxon>
        <taxon>Chitinophagales</taxon>
        <taxon>Chitinophagaceae</taxon>
        <taxon>Segetibacter</taxon>
    </lineage>
</organism>
<dbReference type="CDD" id="cd16343">
    <property type="entry name" value="LMWPTP"/>
    <property type="match status" value="1"/>
</dbReference>
<dbReference type="Proteomes" id="UP000321513">
    <property type="component" value="Unassembled WGS sequence"/>
</dbReference>
<gene>
    <name evidence="7" type="ORF">SAE01_01410</name>
</gene>
<dbReference type="Gene3D" id="3.40.50.2300">
    <property type="match status" value="1"/>
</dbReference>
<feature type="domain" description="Phosphotyrosine protein phosphatase I" evidence="6">
    <location>
        <begin position="1"/>
        <end position="149"/>
    </location>
</feature>
<accession>A0A512B6R1</accession>
<comment type="caution">
    <text evidence="7">The sequence shown here is derived from an EMBL/GenBank/DDBJ whole genome shotgun (WGS) entry which is preliminary data.</text>
</comment>
<sequence length="157" mass="17712">MKILMVCLGNICRSPLAEGILKDKVRKAGLDWEVDSAGTLGRNEGCAPHKFSQKVALDNGLDIGEARCRYFTKEDMKNFDKIYVMDDENYLDVKRISGNNWDSGKVDLILNELYPGEDRIVPDPWYGGEEGFRKVYETLDQACDAIIKKYAAGMHVV</sequence>
<name>A0A512B6R1_9BACT</name>
<evidence type="ECO:0000256" key="3">
    <source>
        <dbReference type="ARBA" id="ARBA00022801"/>
    </source>
</evidence>
<dbReference type="InterPro" id="IPR023485">
    <property type="entry name" value="Ptyr_pPase"/>
</dbReference>
<dbReference type="GO" id="GO:0004725">
    <property type="term" value="F:protein tyrosine phosphatase activity"/>
    <property type="evidence" value="ECO:0007669"/>
    <property type="project" value="UniProtKB-EC"/>
</dbReference>
<dbReference type="InterPro" id="IPR036196">
    <property type="entry name" value="Ptyr_pPase_sf"/>
</dbReference>
<evidence type="ECO:0000256" key="5">
    <source>
        <dbReference type="PIRSR" id="PIRSR617867-1"/>
    </source>
</evidence>
<keyword evidence="8" id="KW-1185">Reference proteome</keyword>
<reference evidence="7 8" key="1">
    <citation type="submission" date="2019-07" db="EMBL/GenBank/DDBJ databases">
        <title>Whole genome shotgun sequence of Segetibacter aerophilus NBRC 106135.</title>
        <authorList>
            <person name="Hosoyama A."/>
            <person name="Uohara A."/>
            <person name="Ohji S."/>
            <person name="Ichikawa N."/>
        </authorList>
    </citation>
    <scope>NUCLEOTIDE SEQUENCE [LARGE SCALE GENOMIC DNA]</scope>
    <source>
        <strain evidence="7 8">NBRC 106135</strain>
    </source>
</reference>
<evidence type="ECO:0000256" key="2">
    <source>
        <dbReference type="ARBA" id="ARBA00013064"/>
    </source>
</evidence>
<feature type="active site" description="Nucleophile" evidence="5">
    <location>
        <position position="7"/>
    </location>
</feature>
<dbReference type="PANTHER" id="PTHR11717">
    <property type="entry name" value="LOW MOLECULAR WEIGHT PROTEIN TYROSINE PHOSPHATASE"/>
    <property type="match status" value="1"/>
</dbReference>
<dbReference type="SMART" id="SM00226">
    <property type="entry name" value="LMWPc"/>
    <property type="match status" value="1"/>
</dbReference>
<evidence type="ECO:0000259" key="6">
    <source>
        <dbReference type="SMART" id="SM00226"/>
    </source>
</evidence>
<dbReference type="RefSeq" id="WP_147201608.1">
    <property type="nucleotide sequence ID" value="NZ_BJYT01000001.1"/>
</dbReference>
<dbReference type="EMBL" id="BJYT01000001">
    <property type="protein sequence ID" value="GEO07645.1"/>
    <property type="molecule type" value="Genomic_DNA"/>
</dbReference>
<dbReference type="Pfam" id="PF01451">
    <property type="entry name" value="LMWPc"/>
    <property type="match status" value="1"/>
</dbReference>
<dbReference type="InterPro" id="IPR050438">
    <property type="entry name" value="LMW_PTPase"/>
</dbReference>
<dbReference type="OrthoDB" id="9784339at2"/>
<dbReference type="AlphaFoldDB" id="A0A512B6R1"/>
<protein>
    <recommendedName>
        <fullName evidence="2">protein-tyrosine-phosphatase</fullName>
        <ecNumber evidence="2">3.1.3.48</ecNumber>
    </recommendedName>
</protein>
<dbReference type="PRINTS" id="PR00719">
    <property type="entry name" value="LMWPTPASE"/>
</dbReference>
<dbReference type="InterPro" id="IPR017867">
    <property type="entry name" value="Tyr_phospatase_low_mol_wt"/>
</dbReference>
<evidence type="ECO:0000313" key="8">
    <source>
        <dbReference type="Proteomes" id="UP000321513"/>
    </source>
</evidence>
<proteinExistence type="inferred from homology"/>
<dbReference type="SUPFAM" id="SSF52788">
    <property type="entry name" value="Phosphotyrosine protein phosphatases I"/>
    <property type="match status" value="1"/>
</dbReference>
<feature type="active site" description="Proton donor" evidence="5">
    <location>
        <position position="123"/>
    </location>
</feature>
<evidence type="ECO:0000256" key="4">
    <source>
        <dbReference type="ARBA" id="ARBA00022912"/>
    </source>
</evidence>
<comment type="similarity">
    <text evidence="1">Belongs to the low molecular weight phosphotyrosine protein phosphatase family.</text>
</comment>
<keyword evidence="3" id="KW-0378">Hydrolase</keyword>